<dbReference type="RefSeq" id="YP_008658460.1">
    <property type="nucleotide sequence ID" value="NC_022563.1"/>
</dbReference>
<proteinExistence type="predicted"/>
<accession>U3UBC4</accession>
<dbReference type="EMBL" id="HE601899">
    <property type="protein sequence ID" value="CCD83218.1"/>
    <property type="molecule type" value="Genomic_DNA"/>
</dbReference>
<gene>
    <name evidence="1" type="ORF">SQPV_0350</name>
</gene>
<organism evidence="1 2">
    <name type="scientific">Squirrelpox virus</name>
    <dbReference type="NCBI Taxonomy" id="240426"/>
    <lineage>
        <taxon>Viruses</taxon>
        <taxon>Varidnaviria</taxon>
        <taxon>Bamfordvirae</taxon>
        <taxon>Nucleocytoviricota</taxon>
        <taxon>Pokkesviricetes</taxon>
        <taxon>Chitovirales</taxon>
        <taxon>Poxviridae</taxon>
        <taxon>Chordopoxvirinae</taxon>
        <taxon>Sciuripoxvirus</taxon>
        <taxon>Sciuripoxvirus squirrelpox</taxon>
    </lineage>
</organism>
<dbReference type="KEGG" id="vg:18158361"/>
<dbReference type="GeneID" id="18158361"/>
<protein>
    <submittedName>
        <fullName evidence="1">Conserved hypothetical pox protein</fullName>
    </submittedName>
</protein>
<reference evidence="1 2" key="1">
    <citation type="submission" date="2011-10" db="EMBL/GenBank/DDBJ databases">
        <authorList>
            <person name="Darby A."/>
        </authorList>
    </citation>
    <scope>NUCLEOTIDE SEQUENCE [LARGE SCALE GENOMIC DNA]</scope>
    <source>
        <strain evidence="1">Red squirrel UK</strain>
    </source>
</reference>
<evidence type="ECO:0000313" key="2">
    <source>
        <dbReference type="Proteomes" id="UP000144311"/>
    </source>
</evidence>
<reference evidence="1 2" key="2">
    <citation type="submission" date="2013-10" db="EMBL/GenBank/DDBJ databases">
        <title>The genome of epidemic Squirrel Poxvirus reveals novel virulence genes.</title>
        <authorList>
            <person name="Darby A.C."/>
            <person name="McInnes C.J."/>
            <person name="Kjaer K.H."/>
            <person name="Wood A.R."/>
            <person name="Hughes M."/>
            <person name="Martensen P.M."/>
            <person name="Radford A.D."/>
            <person name="Hall N."/>
            <person name="Chantrey J."/>
        </authorList>
    </citation>
    <scope>NUCLEOTIDE SEQUENCE [LARGE SCALE GENOMIC DNA]</scope>
    <source>
        <strain evidence="1">Red squirrel UK</strain>
    </source>
</reference>
<name>U3UBC4_9POXV</name>
<keyword evidence="2" id="KW-1185">Reference proteome</keyword>
<sequence>MDLITDFTVRSVLARFALTRFDTSIMPEKDVVFLIVAGMVGAVDSVSVPRHEHGALLAHAARITPTAVLHFSPEVVSPALVARLLARVTDVTDEMVELLNRHAEDLLCLLDQDRVVRLLRGAARDKGHFDHHIPLGRFYRAALRHLPINNMELMARIPASVAVVPPVERGRLLSLMDDDTAILALSYAYIPPEALLDLFRRRGLLPYNIGLRDVTDPAAMVPIVREFMLSTNVDFSPFVSYDMLLEPLVQDALLANLRVHVSGPVIRDALLDRMSYDDIVTRAGIVAHASVGDDESAYPYRCPATRLLMLTELELRTVLNNIELYADVLGLARDIHHIVSQDDEAWAYNADACLYVMEAVTEEDYLRAIRLCRGKLRTEFKFVTSAMLEAMAEKGSFSITNVAAAVDAEKLRAVLPRVLCLEDVMRKEYEPLFEEEEVRRAYAGKFCTHPMFMSLVSMSDLSQDLILDILRFMPNGIFPMTRMQFALQSVSCAWYITPWTPDPPVSPYVVQAPEGTDVYAENLFRHNATVVRTGDNVRAKMRACALAEPHGGLLSLAETGHRLVTVVHGAQSTVGLQYEIRPCAQGTAADIASYTARDLLLLMEKGLLYRVFGDTCTHDYLEDALDARRLLGLQTRDVEFGNYVTLEDELVAFSTVLTRCNLFMARARIYAHYLSQYLAYCVRFWLVLSDDCEGLAAALQVLVEVFCGGNAHSLGPAVFAEAAREIATRHATEGELQAATRVFSEAVAVALLVRAPRCA</sequence>
<evidence type="ECO:0000313" key="1">
    <source>
        <dbReference type="EMBL" id="CCD83218.1"/>
    </source>
</evidence>
<dbReference type="Proteomes" id="UP000144311">
    <property type="component" value="Segment"/>
</dbReference>
<dbReference type="OrthoDB" id="1153at10239"/>